<dbReference type="PROSITE" id="PS00893">
    <property type="entry name" value="NUDIX_BOX"/>
    <property type="match status" value="1"/>
</dbReference>
<dbReference type="PROSITE" id="PS51462">
    <property type="entry name" value="NUDIX"/>
    <property type="match status" value="1"/>
</dbReference>
<dbReference type="GO" id="GO:0019693">
    <property type="term" value="P:ribose phosphate metabolic process"/>
    <property type="evidence" value="ECO:0007669"/>
    <property type="project" value="TreeGrafter"/>
</dbReference>
<proteinExistence type="inferred from homology"/>
<sequence length="167" mass="19157">MSPEEIEKLPYRRGVGAMLVNGAGKVFVGQRKDWAEPAWQMPQGGIDKGEDPEEALLRELWEETGVTADLVEILARTADWVDYDLPPELLGRVWKGKYRGQKQLWYLLRYKGRDDQVNIETEHPEFSAWTWLDPDALVDHIVPFKRTLYERVVGELVPRIPSQAGAV</sequence>
<comment type="cofactor">
    <cofactor evidence="2">
        <name>Mg(2+)</name>
        <dbReference type="ChEBI" id="CHEBI:18420"/>
    </cofactor>
</comment>
<comment type="cofactor">
    <cofactor evidence="1">
        <name>Mn(2+)</name>
        <dbReference type="ChEBI" id="CHEBI:29035"/>
    </cofactor>
</comment>
<comment type="cofactor">
    <cofactor evidence="4">
        <name>a divalent metal cation</name>
        <dbReference type="ChEBI" id="CHEBI:60240"/>
    </cofactor>
</comment>
<dbReference type="Proteomes" id="UP000295484">
    <property type="component" value="Unassembled WGS sequence"/>
</dbReference>
<dbReference type="Gene3D" id="3.90.79.10">
    <property type="entry name" value="Nucleoside Triphosphate Pyrophosphohydrolase"/>
    <property type="match status" value="1"/>
</dbReference>
<dbReference type="SUPFAM" id="SSF55811">
    <property type="entry name" value="Nudix"/>
    <property type="match status" value="1"/>
</dbReference>
<protein>
    <recommendedName>
        <fullName evidence="4">RNA pyrophosphohydrolase</fullName>
        <ecNumber evidence="4">3.6.1.-</ecNumber>
    </recommendedName>
    <alternativeName>
        <fullName evidence="4">(Di)nucleoside polyphosphate hydrolase</fullName>
    </alternativeName>
</protein>
<evidence type="ECO:0000313" key="7">
    <source>
        <dbReference type="Proteomes" id="UP000295484"/>
    </source>
</evidence>
<dbReference type="RefSeq" id="WP_134079014.1">
    <property type="nucleotide sequence ID" value="NZ_SOEB01000023.1"/>
</dbReference>
<dbReference type="GO" id="GO:0008893">
    <property type="term" value="F:guanosine-3',5'-bis(diphosphate) 3'-diphosphatase activity"/>
    <property type="evidence" value="ECO:0007669"/>
    <property type="project" value="TreeGrafter"/>
</dbReference>
<dbReference type="InterPro" id="IPR022927">
    <property type="entry name" value="RppH"/>
</dbReference>
<dbReference type="CDD" id="cd03671">
    <property type="entry name" value="NUDIX_Ap4A_hydrolase_plant_like"/>
    <property type="match status" value="1"/>
</dbReference>
<dbReference type="AlphaFoldDB" id="A0A4R8FG86"/>
<evidence type="ECO:0000259" key="5">
    <source>
        <dbReference type="PROSITE" id="PS51462"/>
    </source>
</evidence>
<dbReference type="NCBIfam" id="NF001937">
    <property type="entry name" value="PRK00714.1-4"/>
    <property type="match status" value="1"/>
</dbReference>
<comment type="caution">
    <text evidence="6">The sequence shown here is derived from an EMBL/GenBank/DDBJ whole genome shotgun (WGS) entry which is preliminary data.</text>
</comment>
<evidence type="ECO:0000256" key="3">
    <source>
        <dbReference type="ARBA" id="ARBA00022801"/>
    </source>
</evidence>
<dbReference type="GO" id="GO:0034432">
    <property type="term" value="F:bis(5'-adenosyl)-pentaphosphatase activity"/>
    <property type="evidence" value="ECO:0007669"/>
    <property type="project" value="TreeGrafter"/>
</dbReference>
<feature type="short sequence motif" description="Nudix box" evidence="4">
    <location>
        <begin position="44"/>
        <end position="65"/>
    </location>
</feature>
<feature type="domain" description="Nudix hydrolase" evidence="5">
    <location>
        <begin position="10"/>
        <end position="154"/>
    </location>
</feature>
<organism evidence="6 7">
    <name type="scientific">Rhodovulum visakhapatnamense</name>
    <dbReference type="NCBI Taxonomy" id="364297"/>
    <lineage>
        <taxon>Bacteria</taxon>
        <taxon>Pseudomonadati</taxon>
        <taxon>Pseudomonadota</taxon>
        <taxon>Alphaproteobacteria</taxon>
        <taxon>Rhodobacterales</taxon>
        <taxon>Paracoccaceae</taxon>
        <taxon>Rhodovulum</taxon>
    </lineage>
</organism>
<dbReference type="EC" id="3.6.1.-" evidence="4"/>
<name>A0A4R8FG86_9RHOB</name>
<reference evidence="6 7" key="1">
    <citation type="submission" date="2019-03" db="EMBL/GenBank/DDBJ databases">
        <title>Genomic Encyclopedia of Type Strains, Phase IV (KMG-IV): sequencing the most valuable type-strain genomes for metagenomic binning, comparative biology and taxonomic classification.</title>
        <authorList>
            <person name="Goeker M."/>
        </authorList>
    </citation>
    <scope>NUCLEOTIDE SEQUENCE [LARGE SCALE GENOMIC DNA]</scope>
    <source>
        <strain evidence="6 7">JA181</strain>
    </source>
</reference>
<dbReference type="Pfam" id="PF00293">
    <property type="entry name" value="NUDIX"/>
    <property type="match status" value="1"/>
</dbReference>
<evidence type="ECO:0000313" key="6">
    <source>
        <dbReference type="EMBL" id="TDX24252.1"/>
    </source>
</evidence>
<dbReference type="HAMAP" id="MF_00298">
    <property type="entry name" value="Nudix_RppH"/>
    <property type="match status" value="1"/>
</dbReference>
<dbReference type="PANTHER" id="PTHR11839">
    <property type="entry name" value="UDP/ADP-SUGAR PYROPHOSPHATASE"/>
    <property type="match status" value="1"/>
</dbReference>
<dbReference type="InterPro" id="IPR020084">
    <property type="entry name" value="NUDIX_hydrolase_CS"/>
</dbReference>
<dbReference type="NCBIfam" id="NF001938">
    <property type="entry name" value="PRK00714.1-5"/>
    <property type="match status" value="1"/>
</dbReference>
<evidence type="ECO:0000256" key="2">
    <source>
        <dbReference type="ARBA" id="ARBA00001946"/>
    </source>
</evidence>
<dbReference type="InterPro" id="IPR000086">
    <property type="entry name" value="NUDIX_hydrolase_dom"/>
</dbReference>
<evidence type="ECO:0000256" key="1">
    <source>
        <dbReference type="ARBA" id="ARBA00001936"/>
    </source>
</evidence>
<comment type="function">
    <text evidence="4">Accelerates the degradation of transcripts by removing pyrophosphate from the 5'-end of triphosphorylated RNA, leading to a more labile monophosphorylated state that can stimulate subsequent ribonuclease cleavage.</text>
</comment>
<dbReference type="PANTHER" id="PTHR11839:SF22">
    <property type="entry name" value="NUDIX HYDROLASE 26, CHLOROPLASTIC"/>
    <property type="match status" value="1"/>
</dbReference>
<dbReference type="PRINTS" id="PR00502">
    <property type="entry name" value="NUDIXFAMILY"/>
</dbReference>
<gene>
    <name evidence="4" type="primary">rppH</name>
    <name evidence="4" type="synonym">nudH</name>
    <name evidence="6" type="ORF">EV657_12330</name>
</gene>
<dbReference type="GO" id="GO:0006753">
    <property type="term" value="P:nucleoside phosphate metabolic process"/>
    <property type="evidence" value="ECO:0007669"/>
    <property type="project" value="TreeGrafter"/>
</dbReference>
<accession>A0A4R8FG86</accession>
<dbReference type="EMBL" id="SOEB01000023">
    <property type="protein sequence ID" value="TDX24252.1"/>
    <property type="molecule type" value="Genomic_DNA"/>
</dbReference>
<comment type="similarity">
    <text evidence="4">Belongs to the Nudix hydrolase family. RppH subfamily.</text>
</comment>
<dbReference type="InterPro" id="IPR015797">
    <property type="entry name" value="NUDIX_hydrolase-like_dom_sf"/>
</dbReference>
<keyword evidence="3 4" id="KW-0378">Hydrolase</keyword>
<dbReference type="InterPro" id="IPR020476">
    <property type="entry name" value="Nudix_hydrolase"/>
</dbReference>
<dbReference type="NCBIfam" id="NF001936">
    <property type="entry name" value="PRK00714.1-3"/>
    <property type="match status" value="1"/>
</dbReference>
<evidence type="ECO:0000256" key="4">
    <source>
        <dbReference type="HAMAP-Rule" id="MF_00298"/>
    </source>
</evidence>